<dbReference type="EMBL" id="KQ435824">
    <property type="protein sequence ID" value="KOX72151.1"/>
    <property type="molecule type" value="Genomic_DNA"/>
</dbReference>
<proteinExistence type="predicted"/>
<dbReference type="GO" id="GO:0008270">
    <property type="term" value="F:zinc ion binding"/>
    <property type="evidence" value="ECO:0007669"/>
    <property type="project" value="UniProtKB-KW"/>
</dbReference>
<organism evidence="3 4">
    <name type="scientific">Melipona quadrifasciata</name>
    <dbReference type="NCBI Taxonomy" id="166423"/>
    <lineage>
        <taxon>Eukaryota</taxon>
        <taxon>Metazoa</taxon>
        <taxon>Ecdysozoa</taxon>
        <taxon>Arthropoda</taxon>
        <taxon>Hexapoda</taxon>
        <taxon>Insecta</taxon>
        <taxon>Pterygota</taxon>
        <taxon>Neoptera</taxon>
        <taxon>Endopterygota</taxon>
        <taxon>Hymenoptera</taxon>
        <taxon>Apocrita</taxon>
        <taxon>Aculeata</taxon>
        <taxon>Apoidea</taxon>
        <taxon>Anthophila</taxon>
        <taxon>Apidae</taxon>
        <taxon>Melipona</taxon>
    </lineage>
</organism>
<dbReference type="OrthoDB" id="7611892at2759"/>
<reference evidence="3 4" key="1">
    <citation type="submission" date="2015-07" db="EMBL/GenBank/DDBJ databases">
        <title>The genome of Melipona quadrifasciata.</title>
        <authorList>
            <person name="Pan H."/>
            <person name="Kapheim K."/>
        </authorList>
    </citation>
    <scope>NUCLEOTIDE SEQUENCE [LARGE SCALE GENOMIC DNA]</scope>
    <source>
        <strain evidence="3">0111107301</strain>
        <tissue evidence="3">Whole body</tissue>
    </source>
</reference>
<name>A0A0N0U4D1_9HYME</name>
<gene>
    <name evidence="3" type="ORF">WN51_01013</name>
</gene>
<dbReference type="SUPFAM" id="SSF57756">
    <property type="entry name" value="Retrovirus zinc finger-like domains"/>
    <property type="match status" value="1"/>
</dbReference>
<dbReference type="PROSITE" id="PS50158">
    <property type="entry name" value="ZF_CCHC"/>
    <property type="match status" value="1"/>
</dbReference>
<dbReference type="GO" id="GO:0003676">
    <property type="term" value="F:nucleic acid binding"/>
    <property type="evidence" value="ECO:0007669"/>
    <property type="project" value="InterPro"/>
</dbReference>
<evidence type="ECO:0000313" key="3">
    <source>
        <dbReference type="EMBL" id="KOX72151.1"/>
    </source>
</evidence>
<sequence>MQRNISVFDIRFALKQEIQRRERRKEELQSRDRESVRKIEGQKGNIYCYNCGIKGHMAAECNRNKRCFNCQRFNHIAAECREPRRNQPPMGRGQGGNFQMGIRGRIMRQHVGRSEIAMKTNDEAVISEKRQISLADKVAKITDRGYNVTFNKFEAIVYKRLNEAVMTAVRVKDSYYVKTFLVSRTNERTTMVTAESDVLGHANKEVIEEMKKED</sequence>
<evidence type="ECO:0000259" key="2">
    <source>
        <dbReference type="PROSITE" id="PS50158"/>
    </source>
</evidence>
<dbReference type="STRING" id="166423.A0A0N0U4D1"/>
<dbReference type="Gene3D" id="4.10.60.10">
    <property type="entry name" value="Zinc finger, CCHC-type"/>
    <property type="match status" value="1"/>
</dbReference>
<feature type="domain" description="CCHC-type" evidence="2">
    <location>
        <begin position="48"/>
        <end position="61"/>
    </location>
</feature>
<dbReference type="Proteomes" id="UP000053105">
    <property type="component" value="Unassembled WGS sequence"/>
</dbReference>
<keyword evidence="1" id="KW-0863">Zinc-finger</keyword>
<dbReference type="InterPro" id="IPR036875">
    <property type="entry name" value="Znf_CCHC_sf"/>
</dbReference>
<evidence type="ECO:0000256" key="1">
    <source>
        <dbReference type="PROSITE-ProRule" id="PRU00047"/>
    </source>
</evidence>
<dbReference type="Pfam" id="PF00098">
    <property type="entry name" value="zf-CCHC"/>
    <property type="match status" value="2"/>
</dbReference>
<dbReference type="InterPro" id="IPR001878">
    <property type="entry name" value="Znf_CCHC"/>
</dbReference>
<evidence type="ECO:0000313" key="4">
    <source>
        <dbReference type="Proteomes" id="UP000053105"/>
    </source>
</evidence>
<keyword evidence="4" id="KW-1185">Reference proteome</keyword>
<keyword evidence="1" id="KW-0479">Metal-binding</keyword>
<dbReference type="AlphaFoldDB" id="A0A0N0U4D1"/>
<accession>A0A0N0U4D1</accession>
<dbReference type="SMART" id="SM00343">
    <property type="entry name" value="ZnF_C2HC"/>
    <property type="match status" value="2"/>
</dbReference>
<protein>
    <submittedName>
        <fullName evidence="3">Gag-Pol polyprotein</fullName>
    </submittedName>
</protein>
<keyword evidence="1" id="KW-0862">Zinc</keyword>